<name>A0A0S2TC75_9GAMM</name>
<dbReference type="Pfam" id="PF02120">
    <property type="entry name" value="Flg_hook"/>
    <property type="match status" value="1"/>
</dbReference>
<gene>
    <name evidence="3" type="ORF">Tel_05830</name>
</gene>
<reference evidence="3" key="1">
    <citation type="submission" date="2015-10" db="EMBL/GenBank/DDBJ databases">
        <title>Description of Candidatus Tenderia electrophaga gen. nov, sp. nov., an Uncultivated Electroautotroph from a Biocathode Enrichment.</title>
        <authorList>
            <person name="Eddie B.J."/>
            <person name="Malanoski A.P."/>
            <person name="Wang Z."/>
            <person name="Hall R.J."/>
            <person name="Oh S.D."/>
            <person name="Heiner C."/>
            <person name="Lin B."/>
            <person name="Strycharz-Glaven S.M."/>
        </authorList>
    </citation>
    <scope>NUCLEOTIDE SEQUENCE [LARGE SCALE GENOMIC DNA]</scope>
    <source>
        <strain evidence="3">NRL1</strain>
    </source>
</reference>
<dbReference type="InterPro" id="IPR021136">
    <property type="entry name" value="Flagellar_hook_control-like_C"/>
</dbReference>
<dbReference type="KEGG" id="tee:Tel_05830"/>
<evidence type="ECO:0000313" key="4">
    <source>
        <dbReference type="Proteomes" id="UP000055136"/>
    </source>
</evidence>
<organism evidence="3 4">
    <name type="scientific">Candidatus Tenderia electrophaga</name>
    <dbReference type="NCBI Taxonomy" id="1748243"/>
    <lineage>
        <taxon>Bacteria</taxon>
        <taxon>Pseudomonadati</taxon>
        <taxon>Pseudomonadota</taxon>
        <taxon>Gammaproteobacteria</taxon>
        <taxon>Candidatus Tenderiales</taxon>
        <taxon>Candidatus Tenderiaceae</taxon>
        <taxon>Candidatus Tenderia</taxon>
    </lineage>
</organism>
<sequence>MEINGPPPTTMTPRQIRATVNAWQIGQIMHARVVRQATPQAVLLQVDNQQLLAKTHVQLAAGQRLELTVTQLGDKPVLQARLLGSAAPTNLSTAAPGRADSSSAPMQTAVNALLKQALPQQAGMAGLLANLSQLNSQAGRLMPLPPAVEAITKQLYRQLPTADKIGNAQQLKQSIANSGIFLESRLAKNAADPGGMQLKQALQHTVQTGGEKPAPGAYSATAGDLKANLLRLLGAVQQAPRVSAPQASAFQSSAAASQPLATPPPLRGQAPQAQARAAATLQQLGTLQLLLQELGRQTEAALARTQLHQAASLPPGEQTPNSWAFELPLRNGQQIDIFDMVIEEDTAREQGEEDGNPPWSVTLAFNLDGLGPVYARLRLIKDKVSTLFWAENAHTSQLFKQHLADLSQRYRAAGLEPGELGCFQGTPPGARERAATQIVLDIKA</sequence>
<dbReference type="AlphaFoldDB" id="A0A0S2TC75"/>
<dbReference type="Proteomes" id="UP000055136">
    <property type="component" value="Chromosome"/>
</dbReference>
<dbReference type="Gene3D" id="3.30.750.140">
    <property type="match status" value="1"/>
</dbReference>
<feature type="region of interest" description="Disordered" evidence="1">
    <location>
        <begin position="254"/>
        <end position="274"/>
    </location>
</feature>
<evidence type="ECO:0000259" key="2">
    <source>
        <dbReference type="Pfam" id="PF02120"/>
    </source>
</evidence>
<accession>A0A0S2TC75</accession>
<protein>
    <recommendedName>
        <fullName evidence="2">Flagellar hook-length control protein-like C-terminal domain-containing protein</fullName>
    </recommendedName>
</protein>
<evidence type="ECO:0000256" key="1">
    <source>
        <dbReference type="SAM" id="MobiDB-lite"/>
    </source>
</evidence>
<feature type="domain" description="Flagellar hook-length control protein-like C-terminal" evidence="2">
    <location>
        <begin position="350"/>
        <end position="429"/>
    </location>
</feature>
<evidence type="ECO:0000313" key="3">
    <source>
        <dbReference type="EMBL" id="ALP52708.1"/>
    </source>
</evidence>
<dbReference type="InterPro" id="IPR038610">
    <property type="entry name" value="FliK-like_C_sf"/>
</dbReference>
<dbReference type="STRING" id="1748243.Tel_05830"/>
<keyword evidence="4" id="KW-1185">Reference proteome</keyword>
<proteinExistence type="predicted"/>
<dbReference type="EMBL" id="CP013099">
    <property type="protein sequence ID" value="ALP52708.1"/>
    <property type="molecule type" value="Genomic_DNA"/>
</dbReference>